<evidence type="ECO:0000256" key="1">
    <source>
        <dbReference type="SAM" id="MobiDB-lite"/>
    </source>
</evidence>
<evidence type="ECO:0000313" key="3">
    <source>
        <dbReference type="RefSeq" id="XP_030765350.1"/>
    </source>
</evidence>
<dbReference type="KEGG" id="soy:115889486"/>
<reference evidence="3 4" key="1">
    <citation type="submission" date="2025-04" db="UniProtKB">
        <authorList>
            <consortium name="RefSeq"/>
        </authorList>
    </citation>
    <scope>IDENTIFICATION</scope>
    <source>
        <tissue evidence="3 4">Gonads</tissue>
    </source>
</reference>
<dbReference type="OrthoDB" id="6337960at2759"/>
<feature type="region of interest" description="Disordered" evidence="1">
    <location>
        <begin position="456"/>
        <end position="483"/>
    </location>
</feature>
<dbReference type="GeneID" id="115889486"/>
<protein>
    <submittedName>
        <fullName evidence="3 4">Uncharacterized protein LOC115889486</fullName>
    </submittedName>
</protein>
<dbReference type="AlphaFoldDB" id="A0A6J2YRE2"/>
<sequence>MGANKSKLPEIKDVEIYEKTSIPSTPILTPKVFRDNITKASLDPRSPSRNVARTPIELLSAAAEKLQTLNLEETEIDSLTCEKMFTPLKTHIMLGIDPRSPTVEIQRTPIVVSASPDKKLPDILKNKNLDRVKKSGLLDTPKTHVPPKLLGSAPVTPKPIKPDESKRKSFVGLLETNMDFTETDLDTVLKEKYPDTCNDPSSVIVNDPRSPTIDFIRTPLLLPKTTEEVEASHKAVDDNVHSKENQTSTSEDIEVSENIETPENILESSSSVDDLLEIGMSLLVPEIESLECNPLENNVLNVETNSNNIDSCEYATEISPESPDNEVVATSDENYIFNIEEPKCVKSAPITPPHENPITPRKSKSQPVSPPIIDLTADAKELDKKLTNLIYEDEDLVVCPRIVQMKEHVRIPLGVRNGNQDKNHAIKLKVSDKPRKVENGSSKIPVFKEKKIKVQCENTPPRGMKTGKSKKSQWDPKDETLII</sequence>
<dbReference type="PANTHER" id="PTHR34756:SF1">
    <property type="entry name" value="CELL DIVISION CYCLE-ASSOCIATED PROTEIN 3"/>
    <property type="match status" value="1"/>
</dbReference>
<keyword evidence="2" id="KW-1185">Reference proteome</keyword>
<feature type="compositionally biased region" description="Basic and acidic residues" evidence="1">
    <location>
        <begin position="230"/>
        <end position="244"/>
    </location>
</feature>
<feature type="region of interest" description="Disordered" evidence="1">
    <location>
        <begin position="137"/>
        <end position="164"/>
    </location>
</feature>
<evidence type="ECO:0000313" key="2">
    <source>
        <dbReference type="Proteomes" id="UP000504635"/>
    </source>
</evidence>
<accession>A0A6J2YRE2</accession>
<organism evidence="2 3">
    <name type="scientific">Sitophilus oryzae</name>
    <name type="common">Rice weevil</name>
    <name type="synonym">Curculio oryzae</name>
    <dbReference type="NCBI Taxonomy" id="7048"/>
    <lineage>
        <taxon>Eukaryota</taxon>
        <taxon>Metazoa</taxon>
        <taxon>Ecdysozoa</taxon>
        <taxon>Arthropoda</taxon>
        <taxon>Hexapoda</taxon>
        <taxon>Insecta</taxon>
        <taxon>Pterygota</taxon>
        <taxon>Neoptera</taxon>
        <taxon>Endopterygota</taxon>
        <taxon>Coleoptera</taxon>
        <taxon>Polyphaga</taxon>
        <taxon>Cucujiformia</taxon>
        <taxon>Curculionidae</taxon>
        <taxon>Dryophthorinae</taxon>
        <taxon>Sitophilus</taxon>
    </lineage>
</organism>
<dbReference type="PANTHER" id="PTHR34756">
    <property type="entry name" value="CELL DIVISION CYCLE-ASSOCIATED PROTEIN 3"/>
    <property type="match status" value="1"/>
</dbReference>
<name>A0A6J2YRE2_SITOR</name>
<proteinExistence type="predicted"/>
<feature type="region of interest" description="Disordered" evidence="1">
    <location>
        <begin position="346"/>
        <end position="370"/>
    </location>
</feature>
<feature type="region of interest" description="Disordered" evidence="1">
    <location>
        <begin position="230"/>
        <end position="255"/>
    </location>
</feature>
<dbReference type="InterPro" id="IPR038832">
    <property type="entry name" value="CDCA3"/>
</dbReference>
<feature type="compositionally biased region" description="Basic and acidic residues" evidence="1">
    <location>
        <begin position="472"/>
        <end position="483"/>
    </location>
</feature>
<dbReference type="RefSeq" id="XP_030765351.1">
    <property type="nucleotide sequence ID" value="XM_030909491.1"/>
</dbReference>
<gene>
    <name evidence="3 4" type="primary">LOC115889486</name>
</gene>
<dbReference type="RefSeq" id="XP_030765350.1">
    <property type="nucleotide sequence ID" value="XM_030909490.1"/>
</dbReference>
<dbReference type="Proteomes" id="UP000504635">
    <property type="component" value="Unplaced"/>
</dbReference>
<evidence type="ECO:0000313" key="4">
    <source>
        <dbReference type="RefSeq" id="XP_030765351.1"/>
    </source>
</evidence>